<comment type="subcellular location">
    <subcellularLocation>
        <location evidence="1">Cell membrane</location>
        <topology evidence="1">Multi-pass membrane protein</topology>
    </subcellularLocation>
</comment>
<dbReference type="InterPro" id="IPR007568">
    <property type="entry name" value="RTA1"/>
</dbReference>
<keyword evidence="3" id="KW-1003">Cell membrane</keyword>
<evidence type="ECO:0000256" key="1">
    <source>
        <dbReference type="ARBA" id="ARBA00004651"/>
    </source>
</evidence>
<comment type="caution">
    <text evidence="11">The sequence shown here is derived from an EMBL/GenBank/DDBJ whole genome shotgun (WGS) entry which is preliminary data.</text>
</comment>
<evidence type="ECO:0000256" key="2">
    <source>
        <dbReference type="ARBA" id="ARBA00009969"/>
    </source>
</evidence>
<dbReference type="AlphaFoldDB" id="A0A1Q3AAR3"/>
<dbReference type="GO" id="GO:0005886">
    <property type="term" value="C:plasma membrane"/>
    <property type="evidence" value="ECO:0007669"/>
    <property type="project" value="UniProtKB-SubCell"/>
</dbReference>
<feature type="transmembrane region" description="Helical" evidence="10">
    <location>
        <begin position="52"/>
        <end position="72"/>
    </location>
</feature>
<dbReference type="PANTHER" id="PTHR31465">
    <property type="entry name" value="PROTEIN RTA1-RELATED"/>
    <property type="match status" value="1"/>
</dbReference>
<dbReference type="PANTHER" id="PTHR31465:SF9">
    <property type="entry name" value="SPHINGOID LONG-CHAIN BASE TRANSPORTER RSB1"/>
    <property type="match status" value="1"/>
</dbReference>
<evidence type="ECO:0000256" key="5">
    <source>
        <dbReference type="ARBA" id="ARBA00022989"/>
    </source>
</evidence>
<reference evidence="11 12" key="1">
    <citation type="submission" date="2016-08" db="EMBL/GenBank/DDBJ databases">
        <title>Draft genome sequence of allopolyploid Zygosaccharomyces rouxii.</title>
        <authorList>
            <person name="Watanabe J."/>
            <person name="Uehara K."/>
            <person name="Mogi Y."/>
            <person name="Tsukioka Y."/>
        </authorList>
    </citation>
    <scope>NUCLEOTIDE SEQUENCE [LARGE SCALE GENOMIC DNA]</scope>
    <source>
        <strain evidence="11 12">NBRC 110957</strain>
    </source>
</reference>
<evidence type="ECO:0000256" key="9">
    <source>
        <dbReference type="ARBA" id="ARBA00041117"/>
    </source>
</evidence>
<dbReference type="EMBL" id="BDGX01000033">
    <property type="protein sequence ID" value="GAV52673.1"/>
    <property type="molecule type" value="Genomic_DNA"/>
</dbReference>
<protein>
    <recommendedName>
        <fullName evidence="9">Sphingoid long-chain base transporter RSB1</fullName>
    </recommendedName>
</protein>
<comment type="similarity">
    <text evidence="2">Belongs to the lipid-translocating exporter (LTE) (TC 9.A.26.1) family.</text>
</comment>
<keyword evidence="7 10" id="KW-0472">Membrane</keyword>
<evidence type="ECO:0000313" key="11">
    <source>
        <dbReference type="EMBL" id="GAV52673.1"/>
    </source>
</evidence>
<evidence type="ECO:0000256" key="10">
    <source>
        <dbReference type="SAM" id="Phobius"/>
    </source>
</evidence>
<evidence type="ECO:0000256" key="4">
    <source>
        <dbReference type="ARBA" id="ARBA00022692"/>
    </source>
</evidence>
<gene>
    <name evidence="11" type="ORF">ZYGR_0AG06640</name>
</gene>
<dbReference type="GO" id="GO:0006869">
    <property type="term" value="P:lipid transport"/>
    <property type="evidence" value="ECO:0007669"/>
    <property type="project" value="UniProtKB-KW"/>
</dbReference>
<evidence type="ECO:0000256" key="3">
    <source>
        <dbReference type="ARBA" id="ARBA00022475"/>
    </source>
</evidence>
<organism evidence="11 12">
    <name type="scientific">Zygosaccharomyces rouxii</name>
    <dbReference type="NCBI Taxonomy" id="4956"/>
    <lineage>
        <taxon>Eukaryota</taxon>
        <taxon>Fungi</taxon>
        <taxon>Dikarya</taxon>
        <taxon>Ascomycota</taxon>
        <taxon>Saccharomycotina</taxon>
        <taxon>Saccharomycetes</taxon>
        <taxon>Saccharomycetales</taxon>
        <taxon>Saccharomycetaceae</taxon>
        <taxon>Zygosaccharomyces</taxon>
    </lineage>
</organism>
<accession>A0A1Q3AAR3</accession>
<keyword evidence="4 10" id="KW-0812">Transmembrane</keyword>
<dbReference type="Proteomes" id="UP000187013">
    <property type="component" value="Unassembled WGS sequence"/>
</dbReference>
<sequence length="202" mass="22061">MAAFNSTLSAGFNSTMPAGYNSTLSGGNGTNSTNSTLGVDKNSYYNGLVPSLGFNVAMLAIWSVILAVHVIQLYLKQYWFSIGFICTGILEVLGYIGRTWGHFNQDNLNGFLLNMVCLTICPVFTLGSLYYQLSKLIEIYGHKFALLHPSILYAYIFICCDVISLVVQASGGGVAGAESERVKMSSQVPMCLLVGWHSKWRL</sequence>
<evidence type="ECO:0000313" key="12">
    <source>
        <dbReference type="Proteomes" id="UP000187013"/>
    </source>
</evidence>
<keyword evidence="6" id="KW-0813">Transport</keyword>
<dbReference type="Pfam" id="PF04479">
    <property type="entry name" value="RTA1"/>
    <property type="match status" value="1"/>
</dbReference>
<evidence type="ECO:0000256" key="6">
    <source>
        <dbReference type="ARBA" id="ARBA00023055"/>
    </source>
</evidence>
<dbReference type="OrthoDB" id="3358017at2759"/>
<evidence type="ECO:0000256" key="7">
    <source>
        <dbReference type="ARBA" id="ARBA00023136"/>
    </source>
</evidence>
<comment type="function">
    <text evidence="8">Catalyzes the ATP-dependent translocation of sphingoid long-chain bases (LCBs) from the cytoplasmic site toward the extracytoplasmic side of the membrane (flip-flop). Involved in the establishment of the functional lipid asymmetry of the plasma membrane. Regulates intracellular levels of LCBs, sphingolipid precursors that are growth inhibitory at increased levels.</text>
</comment>
<feature type="transmembrane region" description="Helical" evidence="10">
    <location>
        <begin position="78"/>
        <end position="96"/>
    </location>
</feature>
<keyword evidence="6" id="KW-0445">Lipid transport</keyword>
<evidence type="ECO:0000256" key="8">
    <source>
        <dbReference type="ARBA" id="ARBA00037472"/>
    </source>
</evidence>
<name>A0A1Q3AAR3_ZYGRO</name>
<feature type="transmembrane region" description="Helical" evidence="10">
    <location>
        <begin position="151"/>
        <end position="177"/>
    </location>
</feature>
<keyword evidence="5 10" id="KW-1133">Transmembrane helix</keyword>
<dbReference type="GO" id="GO:0000324">
    <property type="term" value="C:fungal-type vacuole"/>
    <property type="evidence" value="ECO:0007669"/>
    <property type="project" value="TreeGrafter"/>
</dbReference>
<feature type="transmembrane region" description="Helical" evidence="10">
    <location>
        <begin position="108"/>
        <end position="131"/>
    </location>
</feature>
<proteinExistence type="inferred from homology"/>